<keyword evidence="3" id="KW-1185">Reference proteome</keyword>
<dbReference type="Proteomes" id="UP001234178">
    <property type="component" value="Unassembled WGS sequence"/>
</dbReference>
<evidence type="ECO:0000313" key="3">
    <source>
        <dbReference type="Proteomes" id="UP001234178"/>
    </source>
</evidence>
<feature type="region of interest" description="Disordered" evidence="1">
    <location>
        <begin position="26"/>
        <end position="53"/>
    </location>
</feature>
<evidence type="ECO:0000313" key="2">
    <source>
        <dbReference type="EMBL" id="KAK4016960.1"/>
    </source>
</evidence>
<evidence type="ECO:0000256" key="1">
    <source>
        <dbReference type="SAM" id="MobiDB-lite"/>
    </source>
</evidence>
<feature type="compositionally biased region" description="Basic residues" evidence="1">
    <location>
        <begin position="39"/>
        <end position="53"/>
    </location>
</feature>
<protein>
    <submittedName>
        <fullName evidence="2">Uncharacterized protein</fullName>
    </submittedName>
</protein>
<feature type="region of interest" description="Disordered" evidence="1">
    <location>
        <begin position="112"/>
        <end position="134"/>
    </location>
</feature>
<name>A0ABQ9ZWD2_9CRUS</name>
<reference evidence="2 3" key="1">
    <citation type="journal article" date="2023" name="Nucleic Acids Res.">
        <title>The hologenome of Daphnia magna reveals possible DNA methylation and microbiome-mediated evolution of the host genome.</title>
        <authorList>
            <person name="Chaturvedi A."/>
            <person name="Li X."/>
            <person name="Dhandapani V."/>
            <person name="Marshall H."/>
            <person name="Kissane S."/>
            <person name="Cuenca-Cambronero M."/>
            <person name="Asole G."/>
            <person name="Calvet F."/>
            <person name="Ruiz-Romero M."/>
            <person name="Marangio P."/>
            <person name="Guigo R."/>
            <person name="Rago D."/>
            <person name="Mirbahai L."/>
            <person name="Eastwood N."/>
            <person name="Colbourne J.K."/>
            <person name="Zhou J."/>
            <person name="Mallon E."/>
            <person name="Orsini L."/>
        </authorList>
    </citation>
    <scope>NUCLEOTIDE SEQUENCE [LARGE SCALE GENOMIC DNA]</scope>
    <source>
        <strain evidence="2">LRV0_1</strain>
    </source>
</reference>
<dbReference type="EMBL" id="JAOYFB010000005">
    <property type="protein sequence ID" value="KAK4016960.1"/>
    <property type="molecule type" value="Genomic_DNA"/>
</dbReference>
<accession>A0ABQ9ZWD2</accession>
<sequence length="154" mass="17969">MRATTWNGMSGVFQVSHHQEIWRLTNLSSSDGNKEKEGGKKKKISKRYSRRKKPLARRRLPVLAGSCCVAAAYYKSCYKVCRSTKDYNKPEGHTTLRLLSVHFFRRRARCQLPEKEQNSNDNQLKQERKRSSHDFEMLDTRARKVEPIIVLPCV</sequence>
<proteinExistence type="predicted"/>
<organism evidence="2 3">
    <name type="scientific">Daphnia magna</name>
    <dbReference type="NCBI Taxonomy" id="35525"/>
    <lineage>
        <taxon>Eukaryota</taxon>
        <taxon>Metazoa</taxon>
        <taxon>Ecdysozoa</taxon>
        <taxon>Arthropoda</taxon>
        <taxon>Crustacea</taxon>
        <taxon>Branchiopoda</taxon>
        <taxon>Diplostraca</taxon>
        <taxon>Cladocera</taxon>
        <taxon>Anomopoda</taxon>
        <taxon>Daphniidae</taxon>
        <taxon>Daphnia</taxon>
    </lineage>
</organism>
<comment type="caution">
    <text evidence="2">The sequence shown here is derived from an EMBL/GenBank/DDBJ whole genome shotgun (WGS) entry which is preliminary data.</text>
</comment>
<gene>
    <name evidence="2" type="ORF">OUZ56_031920</name>
</gene>